<feature type="compositionally biased region" description="Basic and acidic residues" evidence="1">
    <location>
        <begin position="101"/>
        <end position="117"/>
    </location>
</feature>
<proteinExistence type="predicted"/>
<feature type="compositionally biased region" description="Basic and acidic residues" evidence="1">
    <location>
        <begin position="72"/>
        <end position="92"/>
    </location>
</feature>
<organism evidence="2">
    <name type="scientific">bioreactor metagenome</name>
    <dbReference type="NCBI Taxonomy" id="1076179"/>
    <lineage>
        <taxon>unclassified sequences</taxon>
        <taxon>metagenomes</taxon>
        <taxon>ecological metagenomes</taxon>
    </lineage>
</organism>
<protein>
    <submittedName>
        <fullName evidence="2">Uncharacterized protein</fullName>
    </submittedName>
</protein>
<comment type="caution">
    <text evidence="2">The sequence shown here is derived from an EMBL/GenBank/DDBJ whole genome shotgun (WGS) entry which is preliminary data.</text>
</comment>
<feature type="region of interest" description="Disordered" evidence="1">
    <location>
        <begin position="44"/>
        <end position="132"/>
    </location>
</feature>
<dbReference type="AlphaFoldDB" id="A0A645IX98"/>
<gene>
    <name evidence="2" type="ORF">SDC9_203741</name>
</gene>
<evidence type="ECO:0000256" key="1">
    <source>
        <dbReference type="SAM" id="MobiDB-lite"/>
    </source>
</evidence>
<evidence type="ECO:0000313" key="2">
    <source>
        <dbReference type="EMBL" id="MPN56055.1"/>
    </source>
</evidence>
<sequence length="132" mass="14729">MTVFVDPFGVQPGIHDVAYAHIKDGKGGHAQQHADEPKQAAAYYNGHQHPNSGKPGAVPQNFGAQDIPVKLLQRDDQNEKFKRAERIHDQQDQRTGNGADQRPEERDHVGHAHDHADQYAGPDPYDLRQEKA</sequence>
<name>A0A645IX98_9ZZZZ</name>
<accession>A0A645IX98</accession>
<reference evidence="2" key="1">
    <citation type="submission" date="2019-08" db="EMBL/GenBank/DDBJ databases">
        <authorList>
            <person name="Kucharzyk K."/>
            <person name="Murdoch R.W."/>
            <person name="Higgins S."/>
            <person name="Loffler F."/>
        </authorList>
    </citation>
    <scope>NUCLEOTIDE SEQUENCE</scope>
</reference>
<dbReference type="EMBL" id="VSSQ01125981">
    <property type="protein sequence ID" value="MPN56055.1"/>
    <property type="molecule type" value="Genomic_DNA"/>
</dbReference>